<dbReference type="PATRIC" id="fig|52689.4.peg.3372"/>
<dbReference type="InterPro" id="IPR047928">
    <property type="entry name" value="Perm_prefix_1"/>
</dbReference>
<keyword evidence="1" id="KW-0812">Transmembrane</keyword>
<dbReference type="AlphaFoldDB" id="A0A0L6TVS1"/>
<dbReference type="RefSeq" id="WP_050741858.1">
    <property type="nucleotide sequence ID" value="NZ_LGYO01000067.1"/>
</dbReference>
<feature type="transmembrane region" description="Helical" evidence="1">
    <location>
        <begin position="160"/>
        <end position="178"/>
    </location>
</feature>
<evidence type="ECO:0000313" key="3">
    <source>
        <dbReference type="Proteomes" id="UP000036873"/>
    </source>
</evidence>
<feature type="transmembrane region" description="Helical" evidence="1">
    <location>
        <begin position="96"/>
        <end position="113"/>
    </location>
</feature>
<evidence type="ECO:0000256" key="1">
    <source>
        <dbReference type="SAM" id="Phobius"/>
    </source>
</evidence>
<feature type="transmembrane region" description="Helical" evidence="1">
    <location>
        <begin position="289"/>
        <end position="310"/>
    </location>
</feature>
<reference evidence="3" key="1">
    <citation type="submission" date="2015-07" db="EMBL/GenBank/DDBJ databases">
        <title>Draft genome sequence of Acetobacterium bakii DSM 8293, a potential psychrophilic chemical producer through syngas fermentation.</title>
        <authorList>
            <person name="Song Y."/>
            <person name="Hwang S."/>
            <person name="Cho B.-K."/>
        </authorList>
    </citation>
    <scope>NUCLEOTIDE SEQUENCE [LARGE SCALE GENOMIC DNA]</scope>
    <source>
        <strain evidence="3">DSM 8239</strain>
    </source>
</reference>
<feature type="transmembrane region" description="Helical" evidence="1">
    <location>
        <begin position="184"/>
        <end position="203"/>
    </location>
</feature>
<keyword evidence="1" id="KW-0472">Membrane</keyword>
<dbReference type="OrthoDB" id="637094at2"/>
<feature type="transmembrane region" description="Helical" evidence="1">
    <location>
        <begin position="125"/>
        <end position="148"/>
    </location>
</feature>
<feature type="transmembrane region" description="Helical" evidence="1">
    <location>
        <begin position="254"/>
        <end position="277"/>
    </location>
</feature>
<keyword evidence="1" id="KW-1133">Transmembrane helix</keyword>
<dbReference type="NCBIfam" id="NF038403">
    <property type="entry name" value="perm_prefix_1"/>
    <property type="match status" value="1"/>
</dbReference>
<feature type="transmembrane region" description="Helical" evidence="1">
    <location>
        <begin position="396"/>
        <end position="414"/>
    </location>
</feature>
<feature type="transmembrane region" description="Helical" evidence="1">
    <location>
        <begin position="322"/>
        <end position="343"/>
    </location>
</feature>
<evidence type="ECO:0000313" key="2">
    <source>
        <dbReference type="EMBL" id="KNZ40349.1"/>
    </source>
</evidence>
<dbReference type="EMBL" id="LGYO01000067">
    <property type="protein sequence ID" value="KNZ40349.1"/>
    <property type="molecule type" value="Genomic_DNA"/>
</dbReference>
<name>A0A0L6TVS1_9FIRM</name>
<feature type="transmembrane region" description="Helical" evidence="1">
    <location>
        <begin position="224"/>
        <end position="248"/>
    </location>
</feature>
<dbReference type="STRING" id="52689.AKG39_18350"/>
<dbReference type="Proteomes" id="UP000036873">
    <property type="component" value="Unassembled WGS sequence"/>
</dbReference>
<organism evidence="2 3">
    <name type="scientific">Acetobacterium bakii</name>
    <dbReference type="NCBI Taxonomy" id="52689"/>
    <lineage>
        <taxon>Bacteria</taxon>
        <taxon>Bacillati</taxon>
        <taxon>Bacillota</taxon>
        <taxon>Clostridia</taxon>
        <taxon>Eubacteriales</taxon>
        <taxon>Eubacteriaceae</taxon>
        <taxon>Acetobacterium</taxon>
    </lineage>
</organism>
<sequence>MFDLEANVRSWSDHLRRRGNFKEADIIELENHLQDEIDELTKAGLSAEEAFLISVKRMGNVNAISQEFSKVNTENLWKHLMVDADQALSFGTNRKYIALVIVFSFLAGTAMKIPELFGLSINDSATALAYLKNLSFYILPFIAAFFLIKHQSTAKMWASIMGIFALAGILVNLYPSFAPNDTELLTAIHLPLFLWLITGVAYMGLEWKSSRGRMNFIRFTGESVIYGTLIFCGLVVLAMFTQAIFFAIQLDASWFIQNYLIVYGAAATAMITVYLVETKKSVVENFAPILAKIFSPLFLITMLIFLGVMIATGTSPFVEREYLIGFDLMLILVLGLVLYVISARNPYDKNNLFDYMNLALIVTALIIDGVALSAILFRLSAYGITPNKLAALGENLVLLVNLGGLAWLYILFFLKKTDFIKIEKWQTSYLYVYAVWLGIVAFIFPLIFGFN</sequence>
<protein>
    <recommendedName>
        <fullName evidence="4">DUF4153 domain-containing protein</fullName>
    </recommendedName>
</protein>
<gene>
    <name evidence="2" type="ORF">AKG39_18350</name>
</gene>
<keyword evidence="3" id="KW-1185">Reference proteome</keyword>
<proteinExistence type="predicted"/>
<feature type="transmembrane region" description="Helical" evidence="1">
    <location>
        <begin position="355"/>
        <end position="376"/>
    </location>
</feature>
<feature type="transmembrane region" description="Helical" evidence="1">
    <location>
        <begin position="430"/>
        <end position="450"/>
    </location>
</feature>
<comment type="caution">
    <text evidence="2">The sequence shown here is derived from an EMBL/GenBank/DDBJ whole genome shotgun (WGS) entry which is preliminary data.</text>
</comment>
<evidence type="ECO:0008006" key="4">
    <source>
        <dbReference type="Google" id="ProtNLM"/>
    </source>
</evidence>
<accession>A0A0L6TVS1</accession>